<accession>A0ABD3PMB1</accession>
<evidence type="ECO:0000256" key="1">
    <source>
        <dbReference type="SAM" id="Phobius"/>
    </source>
</evidence>
<organism evidence="2 3">
    <name type="scientific">Cyclotella cryptica</name>
    <dbReference type="NCBI Taxonomy" id="29204"/>
    <lineage>
        <taxon>Eukaryota</taxon>
        <taxon>Sar</taxon>
        <taxon>Stramenopiles</taxon>
        <taxon>Ochrophyta</taxon>
        <taxon>Bacillariophyta</taxon>
        <taxon>Coscinodiscophyceae</taxon>
        <taxon>Thalassiosirophycidae</taxon>
        <taxon>Stephanodiscales</taxon>
        <taxon>Stephanodiscaceae</taxon>
        <taxon>Cyclotella</taxon>
    </lineage>
</organism>
<protein>
    <submittedName>
        <fullName evidence="2">Uncharacterized protein</fullName>
    </submittedName>
</protein>
<evidence type="ECO:0000313" key="3">
    <source>
        <dbReference type="Proteomes" id="UP001516023"/>
    </source>
</evidence>
<reference evidence="2 3" key="1">
    <citation type="journal article" date="2020" name="G3 (Bethesda)">
        <title>Improved Reference Genome for Cyclotella cryptica CCMP332, a Model for Cell Wall Morphogenesis, Salinity Adaptation, and Lipid Production in Diatoms (Bacillariophyta).</title>
        <authorList>
            <person name="Roberts W.R."/>
            <person name="Downey K.M."/>
            <person name="Ruck E.C."/>
            <person name="Traller J.C."/>
            <person name="Alverson A.J."/>
        </authorList>
    </citation>
    <scope>NUCLEOTIDE SEQUENCE [LARGE SCALE GENOMIC DNA]</scope>
    <source>
        <strain evidence="2 3">CCMP332</strain>
    </source>
</reference>
<name>A0ABD3PMB1_9STRA</name>
<dbReference type="AlphaFoldDB" id="A0ABD3PMB1"/>
<keyword evidence="1" id="KW-1133">Transmembrane helix</keyword>
<proteinExistence type="predicted"/>
<dbReference type="EMBL" id="JABMIG020000145">
    <property type="protein sequence ID" value="KAL3789178.1"/>
    <property type="molecule type" value="Genomic_DNA"/>
</dbReference>
<gene>
    <name evidence="2" type="ORF">HJC23_012267</name>
</gene>
<keyword evidence="3" id="KW-1185">Reference proteome</keyword>
<keyword evidence="1" id="KW-0472">Membrane</keyword>
<feature type="transmembrane region" description="Helical" evidence="1">
    <location>
        <begin position="48"/>
        <end position="66"/>
    </location>
</feature>
<comment type="caution">
    <text evidence="2">The sequence shown here is derived from an EMBL/GenBank/DDBJ whole genome shotgun (WGS) entry which is preliminary data.</text>
</comment>
<keyword evidence="1" id="KW-0812">Transmembrane</keyword>
<evidence type="ECO:0000313" key="2">
    <source>
        <dbReference type="EMBL" id="KAL3789178.1"/>
    </source>
</evidence>
<sequence length="543" mass="61916">MIPLAHPKTNVHRRNVKGLPIDAVIGQDEETATNRIIGDDKKIRPQKIALIPIVKAFALAVVLVLFCASSKQTTVVFDSKPIGISVEIQPNGPKQKIFINIPISTCVSPVARLRLVGPEIYAFSPFFANSSDFVSWSGVYKLDVTFDESVLLPGKYRAQVTLLKCGHERSVGLDSALFATKNASSIFPILDRDVFIPFPEVSPTNDTGGVIDMAWINAPKCEYSHSDGEHVSEGCTNSMQQKQQQIPHNFDDYVFMEVDRISKRPIYDNGAVTLKDGNIIIGKPHSLRNNQNADPTNLLKYFGDLSNYELVCWLGDDDADRYRRAFLELYPLMKAHFQRPFKFHYIRLTDIFDPTKSFSETSHHTYRKCKIFFISYGIDRMEDDREMTPDSYAREVEMLMRHIETSHPDTTFPAWFLTPRSNSSASSTRSPDHVHLFISQIRSLLYTPSQFQTRIQLMDNTDITESFWQRCNDNFDCETMEKRVAATVGMRCMEKIAMQVKTWRSLNQKGKKDGLMRNGNLIPNPEFVKYMWDNSLIHRPGSA</sequence>
<dbReference type="Proteomes" id="UP001516023">
    <property type="component" value="Unassembled WGS sequence"/>
</dbReference>